<reference evidence="2" key="1">
    <citation type="submission" date="2022-11" db="UniProtKB">
        <authorList>
            <consortium name="WormBaseParasite"/>
        </authorList>
    </citation>
    <scope>IDENTIFICATION</scope>
</reference>
<dbReference type="WBParaSite" id="nRc.2.0.1.t00808-RA">
    <property type="protein sequence ID" value="nRc.2.0.1.t00808-RA"/>
    <property type="gene ID" value="nRc.2.0.1.g00808"/>
</dbReference>
<evidence type="ECO:0000313" key="2">
    <source>
        <dbReference type="WBParaSite" id="nRc.2.0.1.t00808-RA"/>
    </source>
</evidence>
<accession>A0A915HGR6</accession>
<proteinExistence type="predicted"/>
<protein>
    <submittedName>
        <fullName evidence="2">Uncharacterized protein</fullName>
    </submittedName>
</protein>
<evidence type="ECO:0000313" key="1">
    <source>
        <dbReference type="Proteomes" id="UP000887565"/>
    </source>
</evidence>
<dbReference type="AlphaFoldDB" id="A0A915HGR6"/>
<sequence>IANYRLLPLIKSKKLATVADCHRLSATKSKGEMRHSIMKAANKNLLDRRAFAKPPTLHHLCCLKRFSLTIFYLQKLN</sequence>
<keyword evidence="1" id="KW-1185">Reference proteome</keyword>
<dbReference type="Proteomes" id="UP000887565">
    <property type="component" value="Unplaced"/>
</dbReference>
<organism evidence="1 2">
    <name type="scientific">Romanomermis culicivorax</name>
    <name type="common">Nematode worm</name>
    <dbReference type="NCBI Taxonomy" id="13658"/>
    <lineage>
        <taxon>Eukaryota</taxon>
        <taxon>Metazoa</taxon>
        <taxon>Ecdysozoa</taxon>
        <taxon>Nematoda</taxon>
        <taxon>Enoplea</taxon>
        <taxon>Dorylaimia</taxon>
        <taxon>Mermithida</taxon>
        <taxon>Mermithoidea</taxon>
        <taxon>Mermithidae</taxon>
        <taxon>Romanomermis</taxon>
    </lineage>
</organism>
<name>A0A915HGR6_ROMCU</name>